<evidence type="ECO:0000259" key="6">
    <source>
        <dbReference type="Pfam" id="PF04932"/>
    </source>
</evidence>
<feature type="transmembrane region" description="Helical" evidence="5">
    <location>
        <begin position="6"/>
        <end position="28"/>
    </location>
</feature>
<evidence type="ECO:0000256" key="2">
    <source>
        <dbReference type="ARBA" id="ARBA00022692"/>
    </source>
</evidence>
<dbReference type="InterPro" id="IPR007016">
    <property type="entry name" value="O-antigen_ligase-rel_domated"/>
</dbReference>
<feature type="transmembrane region" description="Helical" evidence="5">
    <location>
        <begin position="283"/>
        <end position="301"/>
    </location>
</feature>
<evidence type="ECO:0000256" key="1">
    <source>
        <dbReference type="ARBA" id="ARBA00004141"/>
    </source>
</evidence>
<feature type="transmembrane region" description="Helical" evidence="5">
    <location>
        <begin position="381"/>
        <end position="401"/>
    </location>
</feature>
<organism evidence="7 8">
    <name type="scientific">Komarekiella delphini-convector SJRDD-AB1</name>
    <dbReference type="NCBI Taxonomy" id="2593771"/>
    <lineage>
        <taxon>Bacteria</taxon>
        <taxon>Bacillati</taxon>
        <taxon>Cyanobacteriota</taxon>
        <taxon>Cyanophyceae</taxon>
        <taxon>Nostocales</taxon>
        <taxon>Nostocaceae</taxon>
        <taxon>Komarekiella</taxon>
        <taxon>Komarekiella delphini-convector</taxon>
    </lineage>
</organism>
<dbReference type="PANTHER" id="PTHR37422:SF23">
    <property type="entry name" value="TEICHURONIC ACID BIOSYNTHESIS PROTEIN TUAE"/>
    <property type="match status" value="1"/>
</dbReference>
<dbReference type="Pfam" id="PF04932">
    <property type="entry name" value="Wzy_C"/>
    <property type="match status" value="1"/>
</dbReference>
<keyword evidence="4 5" id="KW-0472">Membrane</keyword>
<feature type="transmembrane region" description="Helical" evidence="5">
    <location>
        <begin position="171"/>
        <end position="197"/>
    </location>
</feature>
<evidence type="ECO:0000313" key="7">
    <source>
        <dbReference type="EMBL" id="MBD6619123.1"/>
    </source>
</evidence>
<feature type="transmembrane region" description="Helical" evidence="5">
    <location>
        <begin position="75"/>
        <end position="97"/>
    </location>
</feature>
<comment type="caution">
    <text evidence="7">The sequence shown here is derived from an EMBL/GenBank/DDBJ whole genome shotgun (WGS) entry which is preliminary data.</text>
</comment>
<proteinExistence type="predicted"/>
<evidence type="ECO:0000313" key="8">
    <source>
        <dbReference type="Proteomes" id="UP001165986"/>
    </source>
</evidence>
<dbReference type="EMBL" id="VJXY01000036">
    <property type="protein sequence ID" value="MBD6619123.1"/>
    <property type="molecule type" value="Genomic_DNA"/>
</dbReference>
<keyword evidence="8" id="KW-1185">Reference proteome</keyword>
<evidence type="ECO:0000256" key="5">
    <source>
        <dbReference type="SAM" id="Phobius"/>
    </source>
</evidence>
<feature type="transmembrane region" description="Helical" evidence="5">
    <location>
        <begin position="247"/>
        <end position="277"/>
    </location>
</feature>
<comment type="subcellular location">
    <subcellularLocation>
        <location evidence="1">Membrane</location>
        <topology evidence="1">Multi-pass membrane protein</topology>
    </subcellularLocation>
</comment>
<dbReference type="PANTHER" id="PTHR37422">
    <property type="entry name" value="TEICHURONIC ACID BIOSYNTHESIS PROTEIN TUAE"/>
    <property type="match status" value="1"/>
</dbReference>
<dbReference type="RefSeq" id="WP_191760320.1">
    <property type="nucleotide sequence ID" value="NZ_VJXY01000036.1"/>
</dbReference>
<sequence length="475" mass="53810">MLTNQRASFLMTWIVLAGLGIGIFAGFLASVRPAYLGLVAIAIPLVFYFFTRFEQAVIGLLIVRSALDPFSDQQIPAAFAIGINILTLLYVVATLLVGRPVRTDRFWWLFAGWVALQGLWVILIPLGGQWHHTGVWRDGVREWVRLFSWLMVYLLVMQLKDRVHPQKIISALFFALVIPLTAALMQTILPVSLLPAILRGTQDPILGEISRINGTLGLSNTFVTFLLLFIGLTYWKLSQSQQRWPWLVLLGLLCFFYVSTKALFGLMILGIFILVLIAPRLSMINLIGGALLFGIVIALFASTEFGQQRLSSLAQTPLFNSDMDISRAILLAQGDYNSFNWRLSQWSYLLKAWEQSPIFGYGLATSRHLTIYKNYAHNDYLMALAESGVIGLLVFLAFLGTQVTHFIKLLQRTSRNIAQQKLCWVLLAMLLSIMVGMITENIWTHTTFFFYWWTLFAITAWDWNQPKLLDNSVAE</sequence>
<feature type="transmembrane region" description="Helical" evidence="5">
    <location>
        <begin position="217"/>
        <end position="235"/>
    </location>
</feature>
<keyword evidence="3 5" id="KW-1133">Transmembrane helix</keyword>
<feature type="domain" description="O-antigen ligase-related" evidence="6">
    <location>
        <begin position="247"/>
        <end position="396"/>
    </location>
</feature>
<feature type="transmembrane region" description="Helical" evidence="5">
    <location>
        <begin position="35"/>
        <end position="63"/>
    </location>
</feature>
<feature type="transmembrane region" description="Helical" evidence="5">
    <location>
        <begin position="422"/>
        <end position="439"/>
    </location>
</feature>
<keyword evidence="7" id="KW-0436">Ligase</keyword>
<keyword evidence="2 5" id="KW-0812">Transmembrane</keyword>
<protein>
    <submittedName>
        <fullName evidence="7">O-antigen ligase family protein</fullName>
    </submittedName>
</protein>
<evidence type="ECO:0000256" key="3">
    <source>
        <dbReference type="ARBA" id="ARBA00022989"/>
    </source>
</evidence>
<reference evidence="7" key="1">
    <citation type="submission" date="2019-07" db="EMBL/GenBank/DDBJ databases">
        <title>Toxilogical consequences of a new and cryptic species of cyanobacteria (Komarekiella delphini-convector) recovered from the epidermis of a bottlenose dolphin and 1500 ft. in the air.</title>
        <authorList>
            <person name="Brown A.O."/>
            <person name="Dvorak P."/>
            <person name="Villanueva C.D."/>
            <person name="Foss A.J."/>
            <person name="Garvey A.D."/>
            <person name="Gibson Q.A."/>
            <person name="Johansen J.R."/>
            <person name="Casamatta D.A."/>
        </authorList>
    </citation>
    <scope>NUCLEOTIDE SEQUENCE</scope>
    <source>
        <strain evidence="7">SJRDD-AB1</strain>
    </source>
</reference>
<dbReference type="Proteomes" id="UP001165986">
    <property type="component" value="Unassembled WGS sequence"/>
</dbReference>
<dbReference type="InterPro" id="IPR051533">
    <property type="entry name" value="WaaL-like"/>
</dbReference>
<accession>A0AA40T1S8</accession>
<feature type="transmembrane region" description="Helical" evidence="5">
    <location>
        <begin position="106"/>
        <end position="123"/>
    </location>
</feature>
<gene>
    <name evidence="7" type="ORF">FNW02_25690</name>
</gene>
<dbReference type="AlphaFoldDB" id="A0AA40T1S8"/>
<evidence type="ECO:0000256" key="4">
    <source>
        <dbReference type="ARBA" id="ARBA00023136"/>
    </source>
</evidence>
<dbReference type="GO" id="GO:0016874">
    <property type="term" value="F:ligase activity"/>
    <property type="evidence" value="ECO:0007669"/>
    <property type="project" value="UniProtKB-KW"/>
</dbReference>
<name>A0AA40T1S8_9NOST</name>
<dbReference type="GO" id="GO:0016020">
    <property type="term" value="C:membrane"/>
    <property type="evidence" value="ECO:0007669"/>
    <property type="project" value="UniProtKB-SubCell"/>
</dbReference>